<organism evidence="2 3">
    <name type="scientific">Clohesyomyces aquaticus</name>
    <dbReference type="NCBI Taxonomy" id="1231657"/>
    <lineage>
        <taxon>Eukaryota</taxon>
        <taxon>Fungi</taxon>
        <taxon>Dikarya</taxon>
        <taxon>Ascomycota</taxon>
        <taxon>Pezizomycotina</taxon>
        <taxon>Dothideomycetes</taxon>
        <taxon>Pleosporomycetidae</taxon>
        <taxon>Pleosporales</taxon>
        <taxon>Lindgomycetaceae</taxon>
        <taxon>Clohesyomyces</taxon>
    </lineage>
</organism>
<feature type="compositionally biased region" description="Polar residues" evidence="1">
    <location>
        <begin position="40"/>
        <end position="51"/>
    </location>
</feature>
<name>A0A1Y1Y846_9PLEO</name>
<evidence type="ECO:0000256" key="1">
    <source>
        <dbReference type="SAM" id="MobiDB-lite"/>
    </source>
</evidence>
<evidence type="ECO:0000313" key="2">
    <source>
        <dbReference type="EMBL" id="ORX94139.1"/>
    </source>
</evidence>
<sequence>MFSLKAIIGPRPTGILTMGPAFLEGGLQAGGTEGVTINSPAPAGNINSFKNKNPPPPTSVFPSADPADAPYSVSEDKLRAAIFIPPNFRSVGMTPNPVILVPGTGAFGGVNYEGNFAKIFAQNASIAQAVWLNVPGAMYDDVQTNAEYIAYAMNYISKMTGTKVSVIGWSQGNLASQWAIKYWPSTRQSTKQLIIISPDFHGTTIANIADFPLIDQVPLPPLSHTTTIRLNTHQDPPRRGRRLGVCPHNLHVQFLLRRSRTAPIRQNRLRLHPRRARRRRRKLRNPTSLP</sequence>
<reference evidence="2 3" key="1">
    <citation type="submission" date="2016-07" db="EMBL/GenBank/DDBJ databases">
        <title>Pervasive Adenine N6-methylation of Active Genes in Fungi.</title>
        <authorList>
            <consortium name="DOE Joint Genome Institute"/>
            <person name="Mondo S.J."/>
            <person name="Dannebaum R.O."/>
            <person name="Kuo R.C."/>
            <person name="Labutti K."/>
            <person name="Haridas S."/>
            <person name="Kuo A."/>
            <person name="Salamov A."/>
            <person name="Ahrendt S.R."/>
            <person name="Lipzen A."/>
            <person name="Sullivan W."/>
            <person name="Andreopoulos W.B."/>
            <person name="Clum A."/>
            <person name="Lindquist E."/>
            <person name="Daum C."/>
            <person name="Ramamoorthy G.K."/>
            <person name="Gryganskyi A."/>
            <person name="Culley D."/>
            <person name="Magnuson J.K."/>
            <person name="James T.Y."/>
            <person name="O'Malley M.A."/>
            <person name="Stajich J.E."/>
            <person name="Spatafora J.W."/>
            <person name="Visel A."/>
            <person name="Grigoriev I.V."/>
        </authorList>
    </citation>
    <scope>NUCLEOTIDE SEQUENCE [LARGE SCALE GENOMIC DNA]</scope>
    <source>
        <strain evidence="2 3">CBS 115471</strain>
    </source>
</reference>
<dbReference type="InterPro" id="IPR029058">
    <property type="entry name" value="AB_hydrolase_fold"/>
</dbReference>
<dbReference type="Proteomes" id="UP000193144">
    <property type="component" value="Unassembled WGS sequence"/>
</dbReference>
<dbReference type="OrthoDB" id="4605274at2759"/>
<dbReference type="SUPFAM" id="SSF53474">
    <property type="entry name" value="alpha/beta-Hydrolases"/>
    <property type="match status" value="1"/>
</dbReference>
<feature type="region of interest" description="Disordered" evidence="1">
    <location>
        <begin position="40"/>
        <end position="68"/>
    </location>
</feature>
<dbReference type="STRING" id="1231657.A0A1Y1Y846"/>
<evidence type="ECO:0008006" key="4">
    <source>
        <dbReference type="Google" id="ProtNLM"/>
    </source>
</evidence>
<dbReference type="PANTHER" id="PTHR37574:SF1">
    <property type="entry name" value="LIPASE B"/>
    <property type="match status" value="1"/>
</dbReference>
<feature type="compositionally biased region" description="Basic residues" evidence="1">
    <location>
        <begin position="270"/>
        <end position="284"/>
    </location>
</feature>
<evidence type="ECO:0000313" key="3">
    <source>
        <dbReference type="Proteomes" id="UP000193144"/>
    </source>
</evidence>
<protein>
    <recommendedName>
        <fullName evidence="4">Alpha/Beta hydrolase protein</fullName>
    </recommendedName>
</protein>
<comment type="caution">
    <text evidence="2">The sequence shown here is derived from an EMBL/GenBank/DDBJ whole genome shotgun (WGS) entry which is preliminary data.</text>
</comment>
<proteinExistence type="predicted"/>
<feature type="region of interest" description="Disordered" evidence="1">
    <location>
        <begin position="270"/>
        <end position="290"/>
    </location>
</feature>
<dbReference type="Gene3D" id="3.40.50.1820">
    <property type="entry name" value="alpha/beta hydrolase"/>
    <property type="match status" value="1"/>
</dbReference>
<dbReference type="InterPro" id="IPR053228">
    <property type="entry name" value="Stereospecific_Lipase"/>
</dbReference>
<accession>A0A1Y1Y846</accession>
<dbReference type="EMBL" id="MCFA01000317">
    <property type="protein sequence ID" value="ORX94139.1"/>
    <property type="molecule type" value="Genomic_DNA"/>
</dbReference>
<dbReference type="PANTHER" id="PTHR37574">
    <property type="entry name" value="LIPASE B"/>
    <property type="match status" value="1"/>
</dbReference>
<dbReference type="AlphaFoldDB" id="A0A1Y1Y846"/>
<keyword evidence="3" id="KW-1185">Reference proteome</keyword>
<gene>
    <name evidence="2" type="ORF">BCR34DRAFT_580156</name>
</gene>